<dbReference type="AlphaFoldDB" id="A0A381J865"/>
<sequence length="155" mass="18094">MPIYLMIIAGVLITLNIRAIKKEDKSFKEVLIQKENSITPTDIAIGKMRKDMAESIFELQKDIEYLKNNMIMHDKQEDVRYNSIINNDLVKSEQKPQIINLVKDDEIKNVEEIKESDKVIEVIKLFSNGKEVEEICEELNLNRGEVLLIKELYKK</sequence>
<gene>
    <name evidence="1" type="ORF">NCTC9836_01797</name>
</gene>
<proteinExistence type="predicted"/>
<organism evidence="1 2">
    <name type="scientific">Clostridium putrefaciens</name>
    <dbReference type="NCBI Taxonomy" id="99675"/>
    <lineage>
        <taxon>Bacteria</taxon>
        <taxon>Bacillati</taxon>
        <taxon>Bacillota</taxon>
        <taxon>Clostridia</taxon>
        <taxon>Eubacteriales</taxon>
        <taxon>Clostridiaceae</taxon>
        <taxon>Clostridium</taxon>
    </lineage>
</organism>
<evidence type="ECO:0000313" key="2">
    <source>
        <dbReference type="Proteomes" id="UP000254664"/>
    </source>
</evidence>
<evidence type="ECO:0000313" key="1">
    <source>
        <dbReference type="EMBL" id="SUY47464.1"/>
    </source>
</evidence>
<dbReference type="Proteomes" id="UP000254664">
    <property type="component" value="Unassembled WGS sequence"/>
</dbReference>
<dbReference type="RefSeq" id="WP_115641420.1">
    <property type="nucleotide sequence ID" value="NZ_UFWZ01000001.1"/>
</dbReference>
<reference evidence="1 2" key="1">
    <citation type="submission" date="2018-06" db="EMBL/GenBank/DDBJ databases">
        <authorList>
            <consortium name="Pathogen Informatics"/>
            <person name="Doyle S."/>
        </authorList>
    </citation>
    <scope>NUCLEOTIDE SEQUENCE [LARGE SCALE GENOMIC DNA]</scope>
    <source>
        <strain evidence="1 2">NCTC9836</strain>
    </source>
</reference>
<name>A0A381J865_9CLOT</name>
<dbReference type="EMBL" id="UFWZ01000001">
    <property type="protein sequence ID" value="SUY47464.1"/>
    <property type="molecule type" value="Genomic_DNA"/>
</dbReference>
<dbReference type="OrthoDB" id="1957165at2"/>
<accession>A0A381J865</accession>
<protein>
    <submittedName>
        <fullName evidence="1">Uncharacterized protein</fullName>
    </submittedName>
</protein>
<keyword evidence="2" id="KW-1185">Reference proteome</keyword>